<dbReference type="EMBL" id="PNBA02000022">
    <property type="protein sequence ID" value="KAG6385658.1"/>
    <property type="molecule type" value="Genomic_DNA"/>
</dbReference>
<name>A0A8X8W0A8_SALSN</name>
<dbReference type="Gene3D" id="3.40.525.10">
    <property type="entry name" value="CRAL-TRIO lipid binding domain"/>
    <property type="match status" value="1"/>
</dbReference>
<organism evidence="6">
    <name type="scientific">Salvia splendens</name>
    <name type="common">Scarlet sage</name>
    <dbReference type="NCBI Taxonomy" id="180675"/>
    <lineage>
        <taxon>Eukaryota</taxon>
        <taxon>Viridiplantae</taxon>
        <taxon>Streptophyta</taxon>
        <taxon>Embryophyta</taxon>
        <taxon>Tracheophyta</taxon>
        <taxon>Spermatophyta</taxon>
        <taxon>Magnoliopsida</taxon>
        <taxon>eudicotyledons</taxon>
        <taxon>Gunneridae</taxon>
        <taxon>Pentapetalae</taxon>
        <taxon>asterids</taxon>
        <taxon>lamiids</taxon>
        <taxon>Lamiales</taxon>
        <taxon>Lamiaceae</taxon>
        <taxon>Nepetoideae</taxon>
        <taxon>Mentheae</taxon>
        <taxon>Salviinae</taxon>
        <taxon>Salvia</taxon>
        <taxon>Salvia subgen. Calosphace</taxon>
        <taxon>core Calosphace</taxon>
    </lineage>
</organism>
<evidence type="ECO:0000256" key="4">
    <source>
        <dbReference type="SAM" id="MobiDB-lite"/>
    </source>
</evidence>
<evidence type="ECO:0000256" key="3">
    <source>
        <dbReference type="ARBA" id="ARBA00023136"/>
    </source>
</evidence>
<dbReference type="InterPro" id="IPR044834">
    <property type="entry name" value="PATL"/>
</dbReference>
<keyword evidence="2" id="KW-0813">Transport</keyword>
<dbReference type="Pfam" id="PF00650">
    <property type="entry name" value="CRAL_TRIO"/>
    <property type="match status" value="1"/>
</dbReference>
<feature type="region of interest" description="Disordered" evidence="4">
    <location>
        <begin position="82"/>
        <end position="132"/>
    </location>
</feature>
<evidence type="ECO:0000313" key="7">
    <source>
        <dbReference type="Proteomes" id="UP000298416"/>
    </source>
</evidence>
<dbReference type="GO" id="GO:0016020">
    <property type="term" value="C:membrane"/>
    <property type="evidence" value="ECO:0007669"/>
    <property type="project" value="UniProtKB-SubCell"/>
</dbReference>
<dbReference type="InterPro" id="IPR056794">
    <property type="entry name" value="PATL1-6_C_GOLD"/>
</dbReference>
<dbReference type="OrthoDB" id="75724at2759"/>
<evidence type="ECO:0000256" key="1">
    <source>
        <dbReference type="ARBA" id="ARBA00004370"/>
    </source>
</evidence>
<proteinExistence type="predicted"/>
<accession>A0A8X8W0A8</accession>
<comment type="caution">
    <text evidence="6">The sequence shown here is derived from an EMBL/GenBank/DDBJ whole genome shotgun (WGS) entry which is preliminary data.</text>
</comment>
<dbReference type="InterPro" id="IPR036865">
    <property type="entry name" value="CRAL-TRIO_dom_sf"/>
</dbReference>
<protein>
    <recommendedName>
        <fullName evidence="5">CRAL-TRIO domain-containing protein</fullName>
    </recommendedName>
</protein>
<reference evidence="6" key="2">
    <citation type="submission" date="2020-08" db="EMBL/GenBank/DDBJ databases">
        <title>Plant Genome Project.</title>
        <authorList>
            <person name="Zhang R.-G."/>
        </authorList>
    </citation>
    <scope>NUCLEOTIDE SEQUENCE</scope>
    <source>
        <strain evidence="6">Huo1</strain>
        <tissue evidence="6">Leaf</tissue>
    </source>
</reference>
<evidence type="ECO:0000313" key="6">
    <source>
        <dbReference type="EMBL" id="KAG6385658.1"/>
    </source>
</evidence>
<dbReference type="Gene3D" id="2.60.120.680">
    <property type="entry name" value="GOLD domain"/>
    <property type="match status" value="1"/>
</dbReference>
<feature type="compositionally biased region" description="Basic residues" evidence="4">
    <location>
        <begin position="91"/>
        <end position="109"/>
    </location>
</feature>
<keyword evidence="7" id="KW-1185">Reference proteome</keyword>
<dbReference type="Proteomes" id="UP000298416">
    <property type="component" value="Unassembled WGS sequence"/>
</dbReference>
<dbReference type="InterPro" id="IPR036273">
    <property type="entry name" value="CRAL/TRIO_N_dom_sf"/>
</dbReference>
<feature type="compositionally biased region" description="Acidic residues" evidence="4">
    <location>
        <begin position="24"/>
        <end position="34"/>
    </location>
</feature>
<dbReference type="AlphaFoldDB" id="A0A8X8W0A8"/>
<dbReference type="SMART" id="SM01100">
    <property type="entry name" value="CRAL_TRIO_N"/>
    <property type="match status" value="1"/>
</dbReference>
<sequence length="490" mass="55687">MEKIDDDGPGDDPPADAAMALDPDVIDNLEEAGDESEKGEPSSTGEEGEFPDDLKEYARKALVDLRSKVELAVWMNKLVKNSSKTNDTPKQHHHHHHHHNHHHHHKGKGKMQEKDEQGSDSEEAEAEGGDASAEAMDVDINVSLWGVPLLPSKGDKTTDVLLLKFLRAKDFRAGEAFEMLRSCLEWRKKNKIDEIMNEDFGSEYDSVSYMKGLDRHGHPVCYNVYGVFADEEIYNRTFGSEGGRDRFLRWRLQLLEKEIRKLDFSPGGISTLLQVNDLKDMPGPSRRDLRHATRDAVAVLQDNFPEFVSRNIFVNVPFWYYAFNAVLSPFLTQTTKNKFVFSRPSRVTETLVKFIAAEEIPIAYGGLLQEEDLEFSTKDAASEIVIKPGATECIEIPAPTIGVTIVWDVAIVGWEVNYKEEFVPSDEKSYTLIVKKQRKVNWQQDPMRNSFTNKEVGKLVITVENGLFKRKRVLYRYKIKNSESTSTFSS</sequence>
<reference evidence="6" key="1">
    <citation type="submission" date="2018-01" db="EMBL/GenBank/DDBJ databases">
        <authorList>
            <person name="Mao J.F."/>
        </authorList>
    </citation>
    <scope>NUCLEOTIDE SEQUENCE</scope>
    <source>
        <strain evidence="6">Huo1</strain>
        <tissue evidence="6">Leaf</tissue>
    </source>
</reference>
<dbReference type="GO" id="GO:0008289">
    <property type="term" value="F:lipid binding"/>
    <property type="evidence" value="ECO:0007669"/>
    <property type="project" value="InterPro"/>
</dbReference>
<evidence type="ECO:0000256" key="2">
    <source>
        <dbReference type="ARBA" id="ARBA00022448"/>
    </source>
</evidence>
<comment type="subcellular location">
    <subcellularLocation>
        <location evidence="1">Membrane</location>
    </subcellularLocation>
</comment>
<dbReference type="InterPro" id="IPR011074">
    <property type="entry name" value="CRAL/TRIO_N_dom"/>
</dbReference>
<dbReference type="SUPFAM" id="SSF52087">
    <property type="entry name" value="CRAL/TRIO domain"/>
    <property type="match status" value="1"/>
</dbReference>
<dbReference type="PRINTS" id="PR00180">
    <property type="entry name" value="CRETINALDHBP"/>
</dbReference>
<dbReference type="Pfam" id="PF03765">
    <property type="entry name" value="CRAL_TRIO_N"/>
    <property type="match status" value="1"/>
</dbReference>
<feature type="region of interest" description="Disordered" evidence="4">
    <location>
        <begin position="1"/>
        <end position="52"/>
    </location>
</feature>
<dbReference type="Pfam" id="PF25099">
    <property type="entry name" value="GOLD_PATL1_C"/>
    <property type="match status" value="1"/>
</dbReference>
<dbReference type="PANTHER" id="PTHR45932:SF2">
    <property type="entry name" value="PATELLIN-4"/>
    <property type="match status" value="1"/>
</dbReference>
<feature type="domain" description="CRAL-TRIO" evidence="5">
    <location>
        <begin position="197"/>
        <end position="372"/>
    </location>
</feature>
<evidence type="ECO:0000259" key="5">
    <source>
        <dbReference type="PROSITE" id="PS50191"/>
    </source>
</evidence>
<dbReference type="InterPro" id="IPR001251">
    <property type="entry name" value="CRAL-TRIO_dom"/>
</dbReference>
<dbReference type="SMART" id="SM00516">
    <property type="entry name" value="SEC14"/>
    <property type="match status" value="1"/>
</dbReference>
<dbReference type="SUPFAM" id="SSF46938">
    <property type="entry name" value="CRAL/TRIO N-terminal domain"/>
    <property type="match status" value="1"/>
</dbReference>
<keyword evidence="3" id="KW-0472">Membrane</keyword>
<dbReference type="PROSITE" id="PS50191">
    <property type="entry name" value="CRAL_TRIO"/>
    <property type="match status" value="1"/>
</dbReference>
<dbReference type="PANTHER" id="PTHR45932">
    <property type="entry name" value="PATELLIN-1"/>
    <property type="match status" value="1"/>
</dbReference>
<feature type="compositionally biased region" description="Acidic residues" evidence="4">
    <location>
        <begin position="118"/>
        <end position="128"/>
    </location>
</feature>
<feature type="compositionally biased region" description="Acidic residues" evidence="4">
    <location>
        <begin position="1"/>
        <end position="14"/>
    </location>
</feature>
<gene>
    <name evidence="6" type="ORF">SASPL_154494</name>
</gene>
<dbReference type="CDD" id="cd00170">
    <property type="entry name" value="SEC14"/>
    <property type="match status" value="1"/>
</dbReference>